<organism evidence="1 2">
    <name type="scientific">Bimuria novae-zelandiae CBS 107.79</name>
    <dbReference type="NCBI Taxonomy" id="1447943"/>
    <lineage>
        <taxon>Eukaryota</taxon>
        <taxon>Fungi</taxon>
        <taxon>Dikarya</taxon>
        <taxon>Ascomycota</taxon>
        <taxon>Pezizomycotina</taxon>
        <taxon>Dothideomycetes</taxon>
        <taxon>Pleosporomycetidae</taxon>
        <taxon>Pleosporales</taxon>
        <taxon>Massarineae</taxon>
        <taxon>Didymosphaeriaceae</taxon>
        <taxon>Bimuria</taxon>
    </lineage>
</organism>
<dbReference type="EMBL" id="ML976749">
    <property type="protein sequence ID" value="KAF1966264.1"/>
    <property type="molecule type" value="Genomic_DNA"/>
</dbReference>
<gene>
    <name evidence="1" type="ORF">BU23DRAFT_560423</name>
</gene>
<evidence type="ECO:0000313" key="1">
    <source>
        <dbReference type="EMBL" id="KAF1966264.1"/>
    </source>
</evidence>
<name>A0A6A5UNL3_9PLEO</name>
<reference evidence="1" key="1">
    <citation type="journal article" date="2020" name="Stud. Mycol.">
        <title>101 Dothideomycetes genomes: a test case for predicting lifestyles and emergence of pathogens.</title>
        <authorList>
            <person name="Haridas S."/>
            <person name="Albert R."/>
            <person name="Binder M."/>
            <person name="Bloem J."/>
            <person name="Labutti K."/>
            <person name="Salamov A."/>
            <person name="Andreopoulos B."/>
            <person name="Baker S."/>
            <person name="Barry K."/>
            <person name="Bills G."/>
            <person name="Bluhm B."/>
            <person name="Cannon C."/>
            <person name="Castanera R."/>
            <person name="Culley D."/>
            <person name="Daum C."/>
            <person name="Ezra D."/>
            <person name="Gonzalez J."/>
            <person name="Henrissat B."/>
            <person name="Kuo A."/>
            <person name="Liang C."/>
            <person name="Lipzen A."/>
            <person name="Lutzoni F."/>
            <person name="Magnuson J."/>
            <person name="Mondo S."/>
            <person name="Nolan M."/>
            <person name="Ohm R."/>
            <person name="Pangilinan J."/>
            <person name="Park H.-J."/>
            <person name="Ramirez L."/>
            <person name="Alfaro M."/>
            <person name="Sun H."/>
            <person name="Tritt A."/>
            <person name="Yoshinaga Y."/>
            <person name="Zwiers L.-H."/>
            <person name="Turgeon B."/>
            <person name="Goodwin S."/>
            <person name="Spatafora J."/>
            <person name="Crous P."/>
            <person name="Grigoriev I."/>
        </authorList>
    </citation>
    <scope>NUCLEOTIDE SEQUENCE</scope>
    <source>
        <strain evidence="1">CBS 107.79</strain>
    </source>
</reference>
<accession>A0A6A5UNL3</accession>
<keyword evidence="2" id="KW-1185">Reference proteome</keyword>
<dbReference type="Proteomes" id="UP000800036">
    <property type="component" value="Unassembled WGS sequence"/>
</dbReference>
<protein>
    <submittedName>
        <fullName evidence="1">Uncharacterized protein</fullName>
    </submittedName>
</protein>
<evidence type="ECO:0000313" key="2">
    <source>
        <dbReference type="Proteomes" id="UP000800036"/>
    </source>
</evidence>
<dbReference type="OrthoDB" id="48988at2759"/>
<sequence length="85" mass="9155">MAINSEVCARAQPFQPSSLAPHPLSYGQCQGLPPIALGGISIGNAYSSLFGESEDAFELLDAFYSLGGNFISTRRIYITQKRARS</sequence>
<dbReference type="AlphaFoldDB" id="A0A6A5UNL3"/>
<proteinExistence type="predicted"/>